<comment type="caution">
    <text evidence="1">The sequence shown here is derived from an EMBL/GenBank/DDBJ whole genome shotgun (WGS) entry which is preliminary data.</text>
</comment>
<evidence type="ECO:0000313" key="2">
    <source>
        <dbReference type="Proteomes" id="UP001470230"/>
    </source>
</evidence>
<evidence type="ECO:0000313" key="1">
    <source>
        <dbReference type="EMBL" id="KAK8857640.1"/>
    </source>
</evidence>
<gene>
    <name evidence="1" type="ORF">M9Y10_016046</name>
</gene>
<reference evidence="1 2" key="1">
    <citation type="submission" date="2024-04" db="EMBL/GenBank/DDBJ databases">
        <title>Tritrichomonas musculus Genome.</title>
        <authorList>
            <person name="Alves-Ferreira E."/>
            <person name="Grigg M."/>
            <person name="Lorenzi H."/>
            <person name="Galac M."/>
        </authorList>
    </citation>
    <scope>NUCLEOTIDE SEQUENCE [LARGE SCALE GENOMIC DNA]</scope>
    <source>
        <strain evidence="1 2">EAF2021</strain>
    </source>
</reference>
<dbReference type="Proteomes" id="UP001470230">
    <property type="component" value="Unassembled WGS sequence"/>
</dbReference>
<proteinExistence type="predicted"/>
<dbReference type="EMBL" id="JAPFFF010000020">
    <property type="protein sequence ID" value="KAK8857640.1"/>
    <property type="molecule type" value="Genomic_DNA"/>
</dbReference>
<protein>
    <submittedName>
        <fullName evidence="1">Uncharacterized protein</fullName>
    </submittedName>
</protein>
<name>A0ABR2I5H3_9EUKA</name>
<sequence>MEKYQSDQLTSTSEVTCASVVIIPSIPIRRPGQETDSDTIPMAPISARAQSSRPFGSIQPSYRTAQTARNVQSSSCCILI</sequence>
<organism evidence="1 2">
    <name type="scientific">Tritrichomonas musculus</name>
    <dbReference type="NCBI Taxonomy" id="1915356"/>
    <lineage>
        <taxon>Eukaryota</taxon>
        <taxon>Metamonada</taxon>
        <taxon>Parabasalia</taxon>
        <taxon>Tritrichomonadida</taxon>
        <taxon>Tritrichomonadidae</taxon>
        <taxon>Tritrichomonas</taxon>
    </lineage>
</organism>
<keyword evidence="2" id="KW-1185">Reference proteome</keyword>
<accession>A0ABR2I5H3</accession>